<protein>
    <submittedName>
        <fullName evidence="2">Uncharacterized protein</fullName>
    </submittedName>
</protein>
<accession>A0A087G9M9</accession>
<name>A0A087G9M9_ARAAL</name>
<feature type="compositionally biased region" description="Basic and acidic residues" evidence="1">
    <location>
        <begin position="182"/>
        <end position="194"/>
    </location>
</feature>
<proteinExistence type="predicted"/>
<dbReference type="EMBL" id="CM002876">
    <property type="protein sequence ID" value="KFK26581.1"/>
    <property type="molecule type" value="Genomic_DNA"/>
</dbReference>
<keyword evidence="3" id="KW-1185">Reference proteome</keyword>
<feature type="compositionally biased region" description="Acidic residues" evidence="1">
    <location>
        <begin position="1"/>
        <end position="11"/>
    </location>
</feature>
<feature type="region of interest" description="Disordered" evidence="1">
    <location>
        <begin position="1"/>
        <end position="24"/>
    </location>
</feature>
<reference evidence="3" key="1">
    <citation type="journal article" date="2015" name="Nat. Plants">
        <title>Genome expansion of Arabis alpina linked with retrotransposition and reduced symmetric DNA methylation.</title>
        <authorList>
            <person name="Willing E.M."/>
            <person name="Rawat V."/>
            <person name="Mandakova T."/>
            <person name="Maumus F."/>
            <person name="James G.V."/>
            <person name="Nordstroem K.J."/>
            <person name="Becker C."/>
            <person name="Warthmann N."/>
            <person name="Chica C."/>
            <person name="Szarzynska B."/>
            <person name="Zytnicki M."/>
            <person name="Albani M.C."/>
            <person name="Kiefer C."/>
            <person name="Bergonzi S."/>
            <person name="Castaings L."/>
            <person name="Mateos J.L."/>
            <person name="Berns M.C."/>
            <person name="Bujdoso N."/>
            <person name="Piofczyk T."/>
            <person name="de Lorenzo L."/>
            <person name="Barrero-Sicilia C."/>
            <person name="Mateos I."/>
            <person name="Piednoel M."/>
            <person name="Hagmann J."/>
            <person name="Chen-Min-Tao R."/>
            <person name="Iglesias-Fernandez R."/>
            <person name="Schuster S.C."/>
            <person name="Alonso-Blanco C."/>
            <person name="Roudier F."/>
            <person name="Carbonero P."/>
            <person name="Paz-Ares J."/>
            <person name="Davis S.J."/>
            <person name="Pecinka A."/>
            <person name="Quesneville H."/>
            <person name="Colot V."/>
            <person name="Lysak M.A."/>
            <person name="Weigel D."/>
            <person name="Coupland G."/>
            <person name="Schneeberger K."/>
        </authorList>
    </citation>
    <scope>NUCLEOTIDE SEQUENCE [LARGE SCALE GENOMIC DNA]</scope>
    <source>
        <strain evidence="3">cv. Pajares</strain>
    </source>
</reference>
<dbReference type="Proteomes" id="UP000029120">
    <property type="component" value="Chromosome 8"/>
</dbReference>
<organism evidence="2 3">
    <name type="scientific">Arabis alpina</name>
    <name type="common">Alpine rock-cress</name>
    <dbReference type="NCBI Taxonomy" id="50452"/>
    <lineage>
        <taxon>Eukaryota</taxon>
        <taxon>Viridiplantae</taxon>
        <taxon>Streptophyta</taxon>
        <taxon>Embryophyta</taxon>
        <taxon>Tracheophyta</taxon>
        <taxon>Spermatophyta</taxon>
        <taxon>Magnoliopsida</taxon>
        <taxon>eudicotyledons</taxon>
        <taxon>Gunneridae</taxon>
        <taxon>Pentapetalae</taxon>
        <taxon>rosids</taxon>
        <taxon>malvids</taxon>
        <taxon>Brassicales</taxon>
        <taxon>Brassicaceae</taxon>
        <taxon>Arabideae</taxon>
        <taxon>Arabis</taxon>
    </lineage>
</organism>
<dbReference type="AlphaFoldDB" id="A0A087G9M9"/>
<evidence type="ECO:0000313" key="3">
    <source>
        <dbReference type="Proteomes" id="UP000029120"/>
    </source>
</evidence>
<sequence length="362" mass="39828">MDLSESEDLSEEVAGLQVDDDDDGNTVRSFVSSVEQVIAQFGERVNARARQIDESFARRWGIFLGPDGVVTRAGTIGSHTGAIESESRRSVSRDSPDVVVATMANWEAYWVRIAGGVPSTESYRAHWNLEISQQRSPPRVPGLNLTMTIGPTPSSRIEEFLARERSMGRLQTASREVPTAVPRRDGASTSRDRGPSFYSQVCREVSALVCLVVRYPPECYERFGAEIRANEAAIEGQGGGRAMMRGRGGRRGRGQGRAPSPVLFHCWYCGQHNHGMASCPFAPQHPAFTYSDMAKSYGFFICASFDHYAIACHASHLLSLGASFSRTPAPHTTSEIRTPSSTIDDGLCSECRRPRSRSQNRF</sequence>
<evidence type="ECO:0000256" key="1">
    <source>
        <dbReference type="SAM" id="MobiDB-lite"/>
    </source>
</evidence>
<evidence type="ECO:0000313" key="2">
    <source>
        <dbReference type="EMBL" id="KFK26581.1"/>
    </source>
</evidence>
<gene>
    <name evidence="2" type="ordered locus">AALP_Aa8g267000</name>
</gene>
<feature type="region of interest" description="Disordered" evidence="1">
    <location>
        <begin position="168"/>
        <end position="194"/>
    </location>
</feature>
<dbReference type="Gramene" id="KFK26581">
    <property type="protein sequence ID" value="KFK26581"/>
    <property type="gene ID" value="AALP_AA8G267000"/>
</dbReference>